<dbReference type="EMBL" id="CP060716">
    <property type="protein sequence ID" value="QNN62672.1"/>
    <property type="molecule type" value="Genomic_DNA"/>
</dbReference>
<accession>A0A7G9S497</accession>
<keyword evidence="3" id="KW-1185">Reference proteome</keyword>
<name>A0A7G9S497_9MICO</name>
<dbReference type="AlphaFoldDB" id="A0A7G9S497"/>
<protein>
    <submittedName>
        <fullName evidence="2">Nuclear transport factor 2 family protein</fullName>
    </submittedName>
</protein>
<dbReference type="SUPFAM" id="SSF54427">
    <property type="entry name" value="NTF2-like"/>
    <property type="match status" value="1"/>
</dbReference>
<dbReference type="InterPro" id="IPR032710">
    <property type="entry name" value="NTF2-like_dom_sf"/>
</dbReference>
<proteinExistence type="predicted"/>
<dbReference type="Proteomes" id="UP000515934">
    <property type="component" value="Chromosome"/>
</dbReference>
<dbReference type="Gene3D" id="3.10.450.50">
    <property type="match status" value="1"/>
</dbReference>
<evidence type="ECO:0000313" key="3">
    <source>
        <dbReference type="Proteomes" id="UP000515934"/>
    </source>
</evidence>
<organism evidence="2 3">
    <name type="scientific">Leucobacter denitrificans</name>
    <dbReference type="NCBI Taxonomy" id="683042"/>
    <lineage>
        <taxon>Bacteria</taxon>
        <taxon>Bacillati</taxon>
        <taxon>Actinomycetota</taxon>
        <taxon>Actinomycetes</taxon>
        <taxon>Micrococcales</taxon>
        <taxon>Microbacteriaceae</taxon>
        <taxon>Leucobacter</taxon>
    </lineage>
</organism>
<dbReference type="CDD" id="cd00531">
    <property type="entry name" value="NTF2_like"/>
    <property type="match status" value="1"/>
</dbReference>
<sequence>MTFTLSELADRAEIEDALHAYAQAQDQDKWQLFDRVFSGDSVIELKGLPVPPLNAEAMRGFLQDFNRTRVTGQHLITNTLIELNGDEARSVSEVFHLTLQTTEQEGVLKRSRGGSLYADAWSRTEDGWRITHRVVTQKHLDESEVEYSPELLQTISAGAGIDWFTVDLKNGGLA</sequence>
<evidence type="ECO:0000259" key="1">
    <source>
        <dbReference type="Pfam" id="PF13577"/>
    </source>
</evidence>
<gene>
    <name evidence="2" type="ORF">H9L06_10660</name>
</gene>
<dbReference type="InterPro" id="IPR037401">
    <property type="entry name" value="SnoaL-like"/>
</dbReference>
<dbReference type="Pfam" id="PF13577">
    <property type="entry name" value="SnoaL_4"/>
    <property type="match status" value="1"/>
</dbReference>
<dbReference type="KEGG" id="ldn:H9L06_10660"/>
<reference evidence="2 3" key="1">
    <citation type="submission" date="2020-08" db="EMBL/GenBank/DDBJ databases">
        <title>Genome sequence of Leucobacter denitrificans KACC 14055T.</title>
        <authorList>
            <person name="Hyun D.-W."/>
            <person name="Bae J.-W."/>
        </authorList>
    </citation>
    <scope>NUCLEOTIDE SEQUENCE [LARGE SCALE GENOMIC DNA]</scope>
    <source>
        <strain evidence="2 3">KACC 14055</strain>
    </source>
</reference>
<dbReference type="RefSeq" id="WP_187555141.1">
    <property type="nucleotide sequence ID" value="NZ_CP060716.1"/>
</dbReference>
<feature type="domain" description="SnoaL-like" evidence="1">
    <location>
        <begin position="7"/>
        <end position="133"/>
    </location>
</feature>
<evidence type="ECO:0000313" key="2">
    <source>
        <dbReference type="EMBL" id="QNN62672.1"/>
    </source>
</evidence>